<evidence type="ECO:0000313" key="2">
    <source>
        <dbReference type="Proteomes" id="UP000010448"/>
    </source>
</evidence>
<evidence type="ECO:0000313" key="1">
    <source>
        <dbReference type="EMBL" id="NNJ17571.1"/>
    </source>
</evidence>
<organism evidence="1 2">
    <name type="scientific">Pseudomonas bharatica CSV86</name>
    <dbReference type="NCBI Taxonomy" id="1005395"/>
    <lineage>
        <taxon>Bacteria</taxon>
        <taxon>Pseudomonadati</taxon>
        <taxon>Pseudomonadota</taxon>
        <taxon>Gammaproteobacteria</taxon>
        <taxon>Pseudomonadales</taxon>
        <taxon>Pseudomonadaceae</taxon>
        <taxon>Pseudomonas</taxon>
        <taxon>Pseudomonas bharatica</taxon>
    </lineage>
</organism>
<dbReference type="EMBL" id="AMWJ02000002">
    <property type="protein sequence ID" value="NNJ17571.1"/>
    <property type="molecule type" value="Genomic_DNA"/>
</dbReference>
<protein>
    <submittedName>
        <fullName evidence="1">Uncharacterized protein</fullName>
    </submittedName>
</protein>
<sequence>MPEFIYEITTKSGTVINNGTLTAPDLQTAERALRNVASAEANISIRESTNTSTLKDIQGLDSLTTVEQAELLKQIDDQWKH</sequence>
<keyword evidence="2" id="KW-1185">Reference proteome</keyword>
<comment type="caution">
    <text evidence="1">The sequence shown here is derived from an EMBL/GenBank/DDBJ whole genome shotgun (WGS) entry which is preliminary data.</text>
</comment>
<name>L1LTZ0_9PSED</name>
<gene>
    <name evidence="1" type="ORF">CSV86_021470</name>
</gene>
<reference evidence="1 2" key="1">
    <citation type="journal article" date="2013" name="Genome Announc.">
        <title>Genome Sequence of Naphthalene-Degrading Soil Bacterium Pseudomonas putida CSV86.</title>
        <authorList>
            <person name="Phale P.S."/>
            <person name="Paliwal V."/>
            <person name="Raju S.C."/>
            <person name="Modak A."/>
            <person name="Purohit H.J."/>
        </authorList>
    </citation>
    <scope>NUCLEOTIDE SEQUENCE [LARGE SCALE GENOMIC DNA]</scope>
    <source>
        <strain evidence="1 2">CSV86</strain>
    </source>
</reference>
<proteinExistence type="predicted"/>
<dbReference type="AlphaFoldDB" id="L1LTZ0"/>
<dbReference type="Proteomes" id="UP000010448">
    <property type="component" value="Unassembled WGS sequence"/>
</dbReference>
<accession>L1LTZ0</accession>
<dbReference type="RefSeq" id="WP_009406522.1">
    <property type="nucleotide sequence ID" value="NZ_AMWJ02000002.1"/>
</dbReference>